<protein>
    <submittedName>
        <fullName evidence="2">Membrane dipeptidase</fullName>
    </submittedName>
</protein>
<keyword evidence="1" id="KW-0732">Signal</keyword>
<gene>
    <name evidence="2" type="ORF">SAMN04488505_102787</name>
</gene>
<dbReference type="Proteomes" id="UP000198984">
    <property type="component" value="Unassembled WGS sequence"/>
</dbReference>
<keyword evidence="3" id="KW-1185">Reference proteome</keyword>
<dbReference type="GO" id="GO:0070573">
    <property type="term" value="F:metallodipeptidase activity"/>
    <property type="evidence" value="ECO:0007669"/>
    <property type="project" value="InterPro"/>
</dbReference>
<dbReference type="CDD" id="cd01301">
    <property type="entry name" value="rDP_like"/>
    <property type="match status" value="1"/>
</dbReference>
<feature type="signal peptide" evidence="1">
    <location>
        <begin position="1"/>
        <end position="24"/>
    </location>
</feature>
<evidence type="ECO:0000313" key="2">
    <source>
        <dbReference type="EMBL" id="SEL66088.1"/>
    </source>
</evidence>
<dbReference type="Pfam" id="PF01244">
    <property type="entry name" value="Peptidase_M19"/>
    <property type="match status" value="1"/>
</dbReference>
<dbReference type="InterPro" id="IPR008257">
    <property type="entry name" value="Pept_M19"/>
</dbReference>
<dbReference type="EMBL" id="FOBB01000002">
    <property type="protein sequence ID" value="SEL66088.1"/>
    <property type="molecule type" value="Genomic_DNA"/>
</dbReference>
<dbReference type="RefSeq" id="WP_089910680.1">
    <property type="nucleotide sequence ID" value="NZ_FOBB01000002.1"/>
</dbReference>
<evidence type="ECO:0000313" key="3">
    <source>
        <dbReference type="Proteomes" id="UP000198984"/>
    </source>
</evidence>
<accession>A0A1H7S169</accession>
<reference evidence="2 3" key="1">
    <citation type="submission" date="2016-10" db="EMBL/GenBank/DDBJ databases">
        <authorList>
            <person name="de Groot N.N."/>
        </authorList>
    </citation>
    <scope>NUCLEOTIDE SEQUENCE [LARGE SCALE GENOMIC DNA]</scope>
    <source>
        <strain evidence="2 3">DSM 21039</strain>
    </source>
</reference>
<dbReference type="InterPro" id="IPR032466">
    <property type="entry name" value="Metal_Hydrolase"/>
</dbReference>
<dbReference type="GO" id="GO:0006508">
    <property type="term" value="P:proteolysis"/>
    <property type="evidence" value="ECO:0007669"/>
    <property type="project" value="InterPro"/>
</dbReference>
<dbReference type="STRING" id="573321.SAMN04488505_102787"/>
<dbReference type="OrthoDB" id="9804920at2"/>
<evidence type="ECO:0000256" key="1">
    <source>
        <dbReference type="SAM" id="SignalP"/>
    </source>
</evidence>
<feature type="chain" id="PRO_5011720443" evidence="1">
    <location>
        <begin position="25"/>
        <end position="399"/>
    </location>
</feature>
<dbReference type="PROSITE" id="PS51365">
    <property type="entry name" value="RENAL_DIPEPTIDASE_2"/>
    <property type="match status" value="1"/>
</dbReference>
<dbReference type="PANTHER" id="PTHR10443:SF12">
    <property type="entry name" value="DIPEPTIDASE"/>
    <property type="match status" value="1"/>
</dbReference>
<dbReference type="SUPFAM" id="SSF51556">
    <property type="entry name" value="Metallo-dependent hydrolases"/>
    <property type="match status" value="1"/>
</dbReference>
<organism evidence="2 3">
    <name type="scientific">Chitinophaga rupis</name>
    <dbReference type="NCBI Taxonomy" id="573321"/>
    <lineage>
        <taxon>Bacteria</taxon>
        <taxon>Pseudomonadati</taxon>
        <taxon>Bacteroidota</taxon>
        <taxon>Chitinophagia</taxon>
        <taxon>Chitinophagales</taxon>
        <taxon>Chitinophagaceae</taxon>
        <taxon>Chitinophaga</taxon>
    </lineage>
</organism>
<dbReference type="PANTHER" id="PTHR10443">
    <property type="entry name" value="MICROSOMAL DIPEPTIDASE"/>
    <property type="match status" value="1"/>
</dbReference>
<dbReference type="AlphaFoldDB" id="A0A1H7S169"/>
<proteinExistence type="predicted"/>
<name>A0A1H7S169_9BACT</name>
<dbReference type="Gene3D" id="3.20.20.140">
    <property type="entry name" value="Metal-dependent hydrolases"/>
    <property type="match status" value="1"/>
</dbReference>
<sequence length="399" mass="44741">MKNLLLRRLALCCVVLLFSESALNAQAYKKLHEKAVLVDTHNDVLSSATMRGLDISQDLRGKTHSDLARFKEGGVDVQVFSIFCDERFGKDTAFKFANIEIDSLYAITARNADKMAMVFTPKQLDWAVKQHKLAAMIGVEGGHMIAGDIANLDSLYKRGARYLTLTWNNSTEWASSAKDESGDSVRNPHKGLNDFGKQVVQRMNQLGMMVDLSHVGEQTFWDAIHTTTKPVLVSHSCAYALCPVFRNLKDEQIKAVGANGGVIQVNFYSGFLDSTYFRRQKEFIARHQQDADALKQNGKAEYEIQEELYRKYPAEAEQLRAPFNLLIDHIDYIAKLAGVEHVGLGSDFDGIEAPPQQLNGVEDYPLVTKALLERGYTKKDIRKILGGNFIRVFKANSKK</sequence>